<dbReference type="GO" id="GO:0005737">
    <property type="term" value="C:cytoplasm"/>
    <property type="evidence" value="ECO:0007669"/>
    <property type="project" value="TreeGrafter"/>
</dbReference>
<accession>A0A7S4AT29</accession>
<dbReference type="GO" id="GO:0004197">
    <property type="term" value="F:cysteine-type endopeptidase activity"/>
    <property type="evidence" value="ECO:0007669"/>
    <property type="project" value="InterPro"/>
</dbReference>
<dbReference type="Pfam" id="PF00656">
    <property type="entry name" value="Peptidase_C14"/>
    <property type="match status" value="1"/>
</dbReference>
<dbReference type="PANTHER" id="PTHR48104">
    <property type="entry name" value="METACASPASE-4"/>
    <property type="match status" value="1"/>
</dbReference>
<dbReference type="PANTHER" id="PTHR48104:SF30">
    <property type="entry name" value="METACASPASE-1"/>
    <property type="match status" value="1"/>
</dbReference>
<comment type="similarity">
    <text evidence="1">Belongs to the peptidase C14B family.</text>
</comment>
<evidence type="ECO:0000313" key="3">
    <source>
        <dbReference type="EMBL" id="CAE0725327.1"/>
    </source>
</evidence>
<reference evidence="3" key="1">
    <citation type="submission" date="2021-01" db="EMBL/GenBank/DDBJ databases">
        <authorList>
            <person name="Corre E."/>
            <person name="Pelletier E."/>
            <person name="Niang G."/>
            <person name="Scheremetjew M."/>
            <person name="Finn R."/>
            <person name="Kale V."/>
            <person name="Holt S."/>
            <person name="Cochrane G."/>
            <person name="Meng A."/>
            <person name="Brown T."/>
            <person name="Cohen L."/>
        </authorList>
    </citation>
    <scope>NUCLEOTIDE SEQUENCE</scope>
    <source>
        <strain evidence="3">10249 10 AB</strain>
    </source>
</reference>
<feature type="domain" description="Peptidase C14 caspase" evidence="2">
    <location>
        <begin position="48"/>
        <end position="343"/>
    </location>
</feature>
<evidence type="ECO:0000256" key="1">
    <source>
        <dbReference type="ARBA" id="ARBA00009005"/>
    </source>
</evidence>
<dbReference type="AlphaFoldDB" id="A0A7S4AT29"/>
<dbReference type="InterPro" id="IPR050452">
    <property type="entry name" value="Metacaspase"/>
</dbReference>
<proteinExistence type="inferred from homology"/>
<sequence length="355" mass="39495">MFGKLGKQYAAQVAEKIEQLALDKLNERNPQPVHSEKTTERLHKVSGRRKAVFIGINYKGQKSELKGCINDVKKIKKFFQTHYELNEIMVLTDDKTAEPETDCAPTRANLLKAFRWLVKGAKPGDSLLLHYSGHGGTVKNKDGTEASGFDQTLLPLDYETAGPILDDDVHDVLCKSLRKGVRLTAIFDCCHSETIMDLPYVYNVNGKLEIIENDKNKSVATLVAAGTQFLLDGNRRVAGDIFLKEFKNLVTCGTTDAGAESARRKKNIEANETSADVIMFSGCKDDQTSADTRVQGEAIGAMSYALVQTLKKNNNKRLTYTALLQQMRHVLEGKYTQVPQMSAGRKLILNHPFQI</sequence>
<gene>
    <name evidence="3" type="ORF">PAUS00366_LOCUS18084</name>
</gene>
<evidence type="ECO:0000259" key="2">
    <source>
        <dbReference type="Pfam" id="PF00656"/>
    </source>
</evidence>
<dbReference type="Gene3D" id="3.40.50.12660">
    <property type="match status" value="2"/>
</dbReference>
<dbReference type="EMBL" id="HBIX01026568">
    <property type="protein sequence ID" value="CAE0725327.1"/>
    <property type="molecule type" value="Transcribed_RNA"/>
</dbReference>
<dbReference type="GO" id="GO:0006508">
    <property type="term" value="P:proteolysis"/>
    <property type="evidence" value="ECO:0007669"/>
    <property type="project" value="InterPro"/>
</dbReference>
<name>A0A7S4AT29_9STRA</name>
<organism evidence="3">
    <name type="scientific">Pseudo-nitzschia australis</name>
    <dbReference type="NCBI Taxonomy" id="44445"/>
    <lineage>
        <taxon>Eukaryota</taxon>
        <taxon>Sar</taxon>
        <taxon>Stramenopiles</taxon>
        <taxon>Ochrophyta</taxon>
        <taxon>Bacillariophyta</taxon>
        <taxon>Bacillariophyceae</taxon>
        <taxon>Bacillariophycidae</taxon>
        <taxon>Bacillariales</taxon>
        <taxon>Bacillariaceae</taxon>
        <taxon>Pseudo-nitzschia</taxon>
    </lineage>
</organism>
<dbReference type="InterPro" id="IPR011600">
    <property type="entry name" value="Pept_C14_caspase"/>
</dbReference>
<protein>
    <recommendedName>
        <fullName evidence="2">Peptidase C14 caspase domain-containing protein</fullName>
    </recommendedName>
</protein>